<name>A0AAE1AW27_9GAST</name>
<reference evidence="3" key="1">
    <citation type="journal article" date="2023" name="G3 (Bethesda)">
        <title>A reference genome for the long-term kleptoplast-retaining sea slug Elysia crispata morphotype clarki.</title>
        <authorList>
            <person name="Eastman K.E."/>
            <person name="Pendleton A.L."/>
            <person name="Shaikh M.A."/>
            <person name="Suttiyut T."/>
            <person name="Ogas R."/>
            <person name="Tomko P."/>
            <person name="Gavelis G."/>
            <person name="Widhalm J.R."/>
            <person name="Wisecaver J.H."/>
        </authorList>
    </citation>
    <scope>NUCLEOTIDE SEQUENCE</scope>
    <source>
        <strain evidence="3">ECLA1</strain>
    </source>
</reference>
<evidence type="ECO:0000313" key="3">
    <source>
        <dbReference type="EMBL" id="KAK3794845.1"/>
    </source>
</evidence>
<proteinExistence type="predicted"/>
<dbReference type="EMBL" id="JAWDGP010001089">
    <property type="protein sequence ID" value="KAK3794845.1"/>
    <property type="molecule type" value="Genomic_DNA"/>
</dbReference>
<dbReference type="InterPro" id="IPR036024">
    <property type="entry name" value="Somatomedin_B-like_dom_sf"/>
</dbReference>
<comment type="caution">
    <text evidence="3">The sequence shown here is derived from an EMBL/GenBank/DDBJ whole genome shotgun (WGS) entry which is preliminary data.</text>
</comment>
<dbReference type="InterPro" id="IPR001212">
    <property type="entry name" value="Somatomedin_B_dom"/>
</dbReference>
<dbReference type="SUPFAM" id="SSF90188">
    <property type="entry name" value="Somatomedin B domain"/>
    <property type="match status" value="1"/>
</dbReference>
<keyword evidence="4" id="KW-1185">Reference proteome</keyword>
<evidence type="ECO:0000313" key="4">
    <source>
        <dbReference type="Proteomes" id="UP001283361"/>
    </source>
</evidence>
<dbReference type="Pfam" id="PF01033">
    <property type="entry name" value="Somatomedin_B"/>
    <property type="match status" value="1"/>
</dbReference>
<gene>
    <name evidence="3" type="ORF">RRG08_056684</name>
</gene>
<accession>A0AAE1AW27</accession>
<evidence type="ECO:0000259" key="2">
    <source>
        <dbReference type="PROSITE" id="PS50958"/>
    </source>
</evidence>
<dbReference type="PROSITE" id="PS50958">
    <property type="entry name" value="SMB_2"/>
    <property type="match status" value="1"/>
</dbReference>
<evidence type="ECO:0000256" key="1">
    <source>
        <dbReference type="ARBA" id="ARBA00023157"/>
    </source>
</evidence>
<organism evidence="3 4">
    <name type="scientific">Elysia crispata</name>
    <name type="common">lettuce slug</name>
    <dbReference type="NCBI Taxonomy" id="231223"/>
    <lineage>
        <taxon>Eukaryota</taxon>
        <taxon>Metazoa</taxon>
        <taxon>Spiralia</taxon>
        <taxon>Lophotrochozoa</taxon>
        <taxon>Mollusca</taxon>
        <taxon>Gastropoda</taxon>
        <taxon>Heterobranchia</taxon>
        <taxon>Euthyneura</taxon>
        <taxon>Panpulmonata</taxon>
        <taxon>Sacoglossa</taxon>
        <taxon>Placobranchoidea</taxon>
        <taxon>Plakobranchidae</taxon>
        <taxon>Elysia</taxon>
    </lineage>
</organism>
<protein>
    <recommendedName>
        <fullName evidence="2">SMB domain-containing protein</fullName>
    </recommendedName>
</protein>
<dbReference type="Proteomes" id="UP001283361">
    <property type="component" value="Unassembled WGS sequence"/>
</dbReference>
<keyword evidence="1" id="KW-1015">Disulfide bond</keyword>
<dbReference type="AlphaFoldDB" id="A0AAE1AW27"/>
<feature type="domain" description="SMB" evidence="2">
    <location>
        <begin position="108"/>
        <end position="153"/>
    </location>
</feature>
<sequence>MDVQTSLTFVHAFFVCCTAQRSASKDESLDPLKHRIIIPSLEDLMDSSTVGTRHSWISDTTSIFPSPSMASIKPENSDCQDVAIDFAYRNNLCAGARNPEHYLSLATSRYTCLDRCGEAPSYGERFSQCACDVSCAAFGDCCRDMADICPDLQNIGKNIQYPYELHKYTGCNDYVVVYTNDDAPSTFSSAPNPPVTPSVLSVEKKLPFKPRSLAELTLPLKKYKVLDLSRKLIFENYFSYRRFRTTNSTPHYIPKVSYLLCSMPHSEADELPTAQEILPWCRVTYLNDAITAYRRPCKEHQLLICNCGDSRPFTDHVHNVCLGRNISSPYRQTLWNTQVKYGISSSEQIKICSVLKTSALGSSLENVIEQYEPQYTMMMRVLPVHKISRTPSKTPGRSIESQKETGKDQHLEIGVKVELSNTLERRYHCSSLQNRLQDCRVERCAAGVLLWNGGASHHDHSVGRSCIIPVEARVFFQRASPPLPYCICINIFLTLNEFGLWNAGLKIEGGACSVELVTLPSKPEPIDKMYKVTDLNSMMAGDGKSLAGEHQVESKDVSRRLARIKDVCPRERNETFQVCFMLRKSRAEMKSNFCLTPGDTGEKLYPFLSHAPVLIAVLNLCWYFSKA</sequence>
<dbReference type="Gene3D" id="4.10.410.20">
    <property type="match status" value="1"/>
</dbReference>